<evidence type="ECO:0000313" key="2">
    <source>
        <dbReference type="EMBL" id="PYI66895.1"/>
    </source>
</evidence>
<dbReference type="Proteomes" id="UP000247832">
    <property type="component" value="Unassembled WGS sequence"/>
</dbReference>
<evidence type="ECO:0000313" key="3">
    <source>
        <dbReference type="Proteomes" id="UP000247832"/>
    </source>
</evidence>
<comment type="caution">
    <text evidence="2">The sequence shown here is derived from an EMBL/GenBank/DDBJ whole genome shotgun (WGS) entry which is preliminary data.</text>
</comment>
<sequence>MFFLIRNITGTRNFGILKGIATGLGLLGAAALGFRMGGIHLEAVGMTPQILNILNFLLFTLAVIAIEVIAKDNSPISLLPRLRFLWESGLSSRFLAASVLLVLGLLVSLLLIPPFALLAWATLGVLPWAGLLIPWGAMMASLAGGTISKASVLQPDGSSEPSLAAALISVALALPCLGLATLSAPGPAAGFLYVVLLSGASALCLRHRIQQQPSHS</sequence>
<keyword evidence="1" id="KW-1133">Transmembrane helix</keyword>
<gene>
    <name evidence="2" type="ORF">CVV68_12430</name>
</gene>
<feature type="transmembrane region" description="Helical" evidence="1">
    <location>
        <begin position="90"/>
        <end position="112"/>
    </location>
</feature>
<dbReference type="RefSeq" id="WP_110501326.1">
    <property type="nucleotide sequence ID" value="NZ_QJVD01000012.1"/>
</dbReference>
<feature type="transmembrane region" description="Helical" evidence="1">
    <location>
        <begin position="118"/>
        <end position="142"/>
    </location>
</feature>
<dbReference type="AlphaFoldDB" id="A0A2V5L671"/>
<keyword evidence="3" id="KW-1185">Reference proteome</keyword>
<protein>
    <submittedName>
        <fullName evidence="2">Uncharacterized protein</fullName>
    </submittedName>
</protein>
<organism evidence="2 3">
    <name type="scientific">Arthrobacter livingstonensis</name>
    <dbReference type="NCBI Taxonomy" id="670078"/>
    <lineage>
        <taxon>Bacteria</taxon>
        <taxon>Bacillati</taxon>
        <taxon>Actinomycetota</taxon>
        <taxon>Actinomycetes</taxon>
        <taxon>Micrococcales</taxon>
        <taxon>Micrococcaceae</taxon>
        <taxon>Arthrobacter</taxon>
    </lineage>
</organism>
<feature type="transmembrane region" description="Helical" evidence="1">
    <location>
        <begin position="163"/>
        <end position="182"/>
    </location>
</feature>
<reference evidence="2 3" key="1">
    <citation type="submission" date="2018-05" db="EMBL/GenBank/DDBJ databases">
        <title>Genetic diversity of glacier-inhabiting Cryobacterium bacteria in China and description of Cryobacterium mengkeensis sp. nov. and Arthrobacter glacialis sp. nov.</title>
        <authorList>
            <person name="Liu Q."/>
            <person name="Xin Y.-H."/>
        </authorList>
    </citation>
    <scope>NUCLEOTIDE SEQUENCE [LARGE SCALE GENOMIC DNA]</scope>
    <source>
        <strain evidence="2 3">LI2</strain>
    </source>
</reference>
<feature type="transmembrane region" description="Helical" evidence="1">
    <location>
        <begin position="188"/>
        <end position="205"/>
    </location>
</feature>
<accession>A0A2V5L671</accession>
<proteinExistence type="predicted"/>
<feature type="transmembrane region" description="Helical" evidence="1">
    <location>
        <begin position="20"/>
        <end position="38"/>
    </location>
</feature>
<name>A0A2V5L671_9MICC</name>
<keyword evidence="1" id="KW-0812">Transmembrane</keyword>
<feature type="transmembrane region" description="Helical" evidence="1">
    <location>
        <begin position="50"/>
        <end position="70"/>
    </location>
</feature>
<keyword evidence="1" id="KW-0472">Membrane</keyword>
<evidence type="ECO:0000256" key="1">
    <source>
        <dbReference type="SAM" id="Phobius"/>
    </source>
</evidence>
<dbReference type="EMBL" id="QJVD01000012">
    <property type="protein sequence ID" value="PYI66895.1"/>
    <property type="molecule type" value="Genomic_DNA"/>
</dbReference>